<dbReference type="RefSeq" id="WP_264847320.1">
    <property type="nucleotide sequence ID" value="NZ_BPMA01000052.1"/>
</dbReference>
<dbReference type="InterPro" id="IPR011990">
    <property type="entry name" value="TPR-like_helical_dom_sf"/>
</dbReference>
<evidence type="ECO:0000313" key="11">
    <source>
        <dbReference type="Proteomes" id="UP001207736"/>
    </source>
</evidence>
<evidence type="ECO:0000256" key="3">
    <source>
        <dbReference type="ARBA" id="ARBA00022729"/>
    </source>
</evidence>
<dbReference type="Proteomes" id="UP001207736">
    <property type="component" value="Unassembled WGS sequence"/>
</dbReference>
<sequence length="534" mass="59201">MKKYNTIKILGVALTLSLTACMKDLDQFPIDPDSRTEKDVFASPEEAKGVLAKVYASFNLSGQEGPTGKGDLDRIDEGYSQFTRLYFVAQELTTETAVNGWSDQTIQDFHAMRWSTSDIFLNGLYNRIGQQISLANDFVNKAQVLASDPEVRYYIAEARFLRAYSYYCQMDLFGNVPLTTRVQNSLPNQNTRAEIFAFVESELKAIESELKASGSNEYGRVDVVAAQALLSRLYLNAEVFIGQNRYTDCVTYSQKAIASTYTLNTTDANNNGSGYDELFLADNHANGAQKEFIFVLPYDGIYSTTWGGTTFLVNGSIGGDMKVTDYGVSEAWAGTRTTKEFVNKFETKTKNAKGEPIAWNDKRAMFFTNGQSLEITDISQFKNGYAVTKFKNITSTGMKGSDPNGKHSDTDLPLIRLAEIYLNYAEAVVRGGGGDAATALQYVNAIRTRAGVSTITSSQLTADFILDERARELYWEGVRRTDLIRYGKFTSADYLWTFKGGAVSGVGTSNHRNLFPIPADVIRANAKLKQNTGY</sequence>
<dbReference type="Gene3D" id="1.25.40.10">
    <property type="entry name" value="Tetratricopeptide repeat domain"/>
    <property type="match status" value="1"/>
</dbReference>
<protein>
    <submittedName>
        <fullName evidence="9">Outer membrane protein</fullName>
    </submittedName>
</protein>
<gene>
    <name evidence="9" type="ORF">RCZ15_04210</name>
    <name evidence="10" type="ORF">RCZ16_19640</name>
</gene>
<dbReference type="Pfam" id="PF07980">
    <property type="entry name" value="SusD_RagB"/>
    <property type="match status" value="1"/>
</dbReference>
<dbReference type="InterPro" id="IPR012944">
    <property type="entry name" value="SusD_RagB_dom"/>
</dbReference>
<evidence type="ECO:0000256" key="2">
    <source>
        <dbReference type="ARBA" id="ARBA00006275"/>
    </source>
</evidence>
<dbReference type="CDD" id="cd08977">
    <property type="entry name" value="SusD"/>
    <property type="match status" value="1"/>
</dbReference>
<comment type="similarity">
    <text evidence="2">Belongs to the SusD family.</text>
</comment>
<keyword evidence="12" id="KW-1185">Reference proteome</keyword>
<keyword evidence="4" id="KW-0472">Membrane</keyword>
<feature type="chain" id="PRO_5043708353" evidence="6">
    <location>
        <begin position="23"/>
        <end position="534"/>
    </location>
</feature>
<dbReference type="PROSITE" id="PS51257">
    <property type="entry name" value="PROKAR_LIPOPROTEIN"/>
    <property type="match status" value="1"/>
</dbReference>
<keyword evidence="3 6" id="KW-0732">Signal</keyword>
<dbReference type="EMBL" id="BQKB01000043">
    <property type="protein sequence ID" value="GJM53648.1"/>
    <property type="molecule type" value="Genomic_DNA"/>
</dbReference>
<dbReference type="Proteomes" id="UP001208692">
    <property type="component" value="Unassembled WGS sequence"/>
</dbReference>
<dbReference type="Gene3D" id="1.25.40.390">
    <property type="match status" value="1"/>
</dbReference>
<dbReference type="GO" id="GO:0009279">
    <property type="term" value="C:cell outer membrane"/>
    <property type="evidence" value="ECO:0007669"/>
    <property type="project" value="UniProtKB-SubCell"/>
</dbReference>
<keyword evidence="5" id="KW-0998">Cell outer membrane</keyword>
<evidence type="ECO:0000256" key="1">
    <source>
        <dbReference type="ARBA" id="ARBA00004442"/>
    </source>
</evidence>
<evidence type="ECO:0000259" key="7">
    <source>
        <dbReference type="Pfam" id="PF07980"/>
    </source>
</evidence>
<feature type="domain" description="RagB/SusD" evidence="7">
    <location>
        <begin position="353"/>
        <end position="534"/>
    </location>
</feature>
<organism evidence="9 11">
    <name type="scientific">Capnocytophaga catalasegens</name>
    <dbReference type="NCBI Taxonomy" id="1004260"/>
    <lineage>
        <taxon>Bacteria</taxon>
        <taxon>Pseudomonadati</taxon>
        <taxon>Bacteroidota</taxon>
        <taxon>Flavobacteriia</taxon>
        <taxon>Flavobacteriales</taxon>
        <taxon>Flavobacteriaceae</taxon>
        <taxon>Capnocytophaga</taxon>
    </lineage>
</organism>
<evidence type="ECO:0000256" key="6">
    <source>
        <dbReference type="SAM" id="SignalP"/>
    </source>
</evidence>
<dbReference type="AlphaFoldDB" id="A0AAV5AVS1"/>
<evidence type="ECO:0000313" key="9">
    <source>
        <dbReference type="EMBL" id="GJM49446.1"/>
    </source>
</evidence>
<dbReference type="Pfam" id="PF14322">
    <property type="entry name" value="SusD-like_3"/>
    <property type="match status" value="1"/>
</dbReference>
<comment type="subcellular location">
    <subcellularLocation>
        <location evidence="1">Cell outer membrane</location>
    </subcellularLocation>
</comment>
<evidence type="ECO:0000259" key="8">
    <source>
        <dbReference type="Pfam" id="PF14322"/>
    </source>
</evidence>
<dbReference type="SUPFAM" id="SSF48452">
    <property type="entry name" value="TPR-like"/>
    <property type="match status" value="1"/>
</dbReference>
<evidence type="ECO:0000256" key="5">
    <source>
        <dbReference type="ARBA" id="ARBA00023237"/>
    </source>
</evidence>
<name>A0AAV5AVS1_9FLAO</name>
<evidence type="ECO:0000313" key="10">
    <source>
        <dbReference type="EMBL" id="GJM53648.1"/>
    </source>
</evidence>
<accession>A0AAV5AVS1</accession>
<reference evidence="9 12" key="1">
    <citation type="submission" date="2021-11" db="EMBL/GenBank/DDBJ databases">
        <title>Draft genome sequence of Capnocytophaga sp. strain KC07075 isolated from cat oral cavity.</title>
        <authorList>
            <person name="Suzuki M."/>
            <person name="Imaoka K."/>
            <person name="Kimura M."/>
            <person name="Morikawa S."/>
            <person name="Maeda K."/>
        </authorList>
    </citation>
    <scope>NUCLEOTIDE SEQUENCE</scope>
    <source>
        <strain evidence="9">KC07075</strain>
        <strain evidence="10 12">KC07079</strain>
    </source>
</reference>
<evidence type="ECO:0000256" key="4">
    <source>
        <dbReference type="ARBA" id="ARBA00023136"/>
    </source>
</evidence>
<evidence type="ECO:0000313" key="12">
    <source>
        <dbReference type="Proteomes" id="UP001208692"/>
    </source>
</evidence>
<proteinExistence type="inferred from homology"/>
<feature type="domain" description="SusD-like N-terminal" evidence="8">
    <location>
        <begin position="96"/>
        <end position="235"/>
    </location>
</feature>
<feature type="signal peptide" evidence="6">
    <location>
        <begin position="1"/>
        <end position="22"/>
    </location>
</feature>
<comment type="caution">
    <text evidence="9">The sequence shown here is derived from an EMBL/GenBank/DDBJ whole genome shotgun (WGS) entry which is preliminary data.</text>
</comment>
<dbReference type="InterPro" id="IPR033985">
    <property type="entry name" value="SusD-like_N"/>
</dbReference>
<dbReference type="EMBL" id="BQKA01000007">
    <property type="protein sequence ID" value="GJM49446.1"/>
    <property type="molecule type" value="Genomic_DNA"/>
</dbReference>
<dbReference type="Gene3D" id="1.10.3780.10">
    <property type="entry name" value="SusD-like"/>
    <property type="match status" value="1"/>
</dbReference>